<dbReference type="GO" id="GO:0008374">
    <property type="term" value="F:O-acyltransferase activity"/>
    <property type="evidence" value="ECO:0007669"/>
    <property type="project" value="TreeGrafter"/>
</dbReference>
<dbReference type="PANTHER" id="PTHR23416">
    <property type="entry name" value="SIALIC ACID SYNTHASE-RELATED"/>
    <property type="match status" value="1"/>
</dbReference>
<dbReference type="Pfam" id="PF00132">
    <property type="entry name" value="Hexapep"/>
    <property type="match status" value="1"/>
</dbReference>
<evidence type="ECO:0000313" key="6">
    <source>
        <dbReference type="Proteomes" id="UP001465755"/>
    </source>
</evidence>
<dbReference type="FunFam" id="2.160.10.10:FF:000025">
    <property type="entry name" value="Hexapeptide-repeat containing-acetyltransferase"/>
    <property type="match status" value="1"/>
</dbReference>
<gene>
    <name evidence="5" type="ORF">WJX73_006031</name>
</gene>
<evidence type="ECO:0000259" key="4">
    <source>
        <dbReference type="Pfam" id="PF12464"/>
    </source>
</evidence>
<dbReference type="GO" id="GO:0016407">
    <property type="term" value="F:acetyltransferase activity"/>
    <property type="evidence" value="ECO:0007669"/>
    <property type="project" value="InterPro"/>
</dbReference>
<dbReference type="InterPro" id="IPR001451">
    <property type="entry name" value="Hexapep"/>
</dbReference>
<evidence type="ECO:0000256" key="2">
    <source>
        <dbReference type="ARBA" id="ARBA00022679"/>
    </source>
</evidence>
<keyword evidence="3" id="KW-0012">Acyltransferase</keyword>
<proteinExistence type="inferred from homology"/>
<dbReference type="InterPro" id="IPR024688">
    <property type="entry name" value="Mac_dom"/>
</dbReference>
<keyword evidence="2" id="KW-0808">Transferase</keyword>
<comment type="similarity">
    <text evidence="1">Belongs to the transferase hexapeptide repeat family.</text>
</comment>
<dbReference type="InterPro" id="IPR011004">
    <property type="entry name" value="Trimer_LpxA-like_sf"/>
</dbReference>
<reference evidence="5 6" key="1">
    <citation type="journal article" date="2024" name="Nat. Commun.">
        <title>Phylogenomics reveals the evolutionary origins of lichenization in chlorophyte algae.</title>
        <authorList>
            <person name="Puginier C."/>
            <person name="Libourel C."/>
            <person name="Otte J."/>
            <person name="Skaloud P."/>
            <person name="Haon M."/>
            <person name="Grisel S."/>
            <person name="Petersen M."/>
            <person name="Berrin J.G."/>
            <person name="Delaux P.M."/>
            <person name="Dal Grande F."/>
            <person name="Keller J."/>
        </authorList>
    </citation>
    <scope>NUCLEOTIDE SEQUENCE [LARGE SCALE GENOMIC DNA]</scope>
    <source>
        <strain evidence="5 6">SAG 2036</strain>
    </source>
</reference>
<comment type="caution">
    <text evidence="5">The sequence shown here is derived from an EMBL/GenBank/DDBJ whole genome shotgun (WGS) entry which is preliminary data.</text>
</comment>
<keyword evidence="6" id="KW-1185">Reference proteome</keyword>
<dbReference type="AlphaFoldDB" id="A0AAW1PGZ8"/>
<sequence length="194" mass="21256">MLAGRLYFSIKDKQLASEWNHCQTLLKQYNDCDGEETDKKFALLEQILQAKLDPKSPPLIQPPFRCEYGYNIRLGRGVYMNFGCTFLDCNVIEIGDDVLFGPNVQIYPPQHPIDPLVRNGLRGPEYALPVRIGNNCWIGGAAIIMGGVTVGEGCIIGAGAVVTRDIPPWCVAVGSPARVVKQAKPGDKTAKELP</sequence>
<dbReference type="Pfam" id="PF12464">
    <property type="entry name" value="Mac"/>
    <property type="match status" value="1"/>
</dbReference>
<dbReference type="PANTHER" id="PTHR23416:SF23">
    <property type="entry name" value="ACETYLTRANSFERASE C18B11.09C-RELATED"/>
    <property type="match status" value="1"/>
</dbReference>
<evidence type="ECO:0000256" key="1">
    <source>
        <dbReference type="ARBA" id="ARBA00007274"/>
    </source>
</evidence>
<dbReference type="CDD" id="cd03357">
    <property type="entry name" value="LbH_MAT_GAT"/>
    <property type="match status" value="1"/>
</dbReference>
<organism evidence="5 6">
    <name type="scientific">Symbiochloris irregularis</name>
    <dbReference type="NCBI Taxonomy" id="706552"/>
    <lineage>
        <taxon>Eukaryota</taxon>
        <taxon>Viridiplantae</taxon>
        <taxon>Chlorophyta</taxon>
        <taxon>core chlorophytes</taxon>
        <taxon>Trebouxiophyceae</taxon>
        <taxon>Trebouxiales</taxon>
        <taxon>Trebouxiaceae</taxon>
        <taxon>Symbiochloris</taxon>
    </lineage>
</organism>
<feature type="domain" description="Maltose/galactoside acetyltransferase" evidence="4">
    <location>
        <begin position="1"/>
        <end position="49"/>
    </location>
</feature>
<dbReference type="InterPro" id="IPR051159">
    <property type="entry name" value="Hexapeptide_acetyltransf"/>
</dbReference>
<protein>
    <recommendedName>
        <fullName evidence="4">Maltose/galactoside acetyltransferase domain-containing protein</fullName>
    </recommendedName>
</protein>
<dbReference type="Proteomes" id="UP001465755">
    <property type="component" value="Unassembled WGS sequence"/>
</dbReference>
<dbReference type="EMBL" id="JALJOQ010000027">
    <property type="protein sequence ID" value="KAK9808097.1"/>
    <property type="molecule type" value="Genomic_DNA"/>
</dbReference>
<dbReference type="Gene3D" id="2.160.10.10">
    <property type="entry name" value="Hexapeptide repeat proteins"/>
    <property type="match status" value="1"/>
</dbReference>
<name>A0AAW1PGZ8_9CHLO</name>
<evidence type="ECO:0000256" key="3">
    <source>
        <dbReference type="ARBA" id="ARBA00023315"/>
    </source>
</evidence>
<dbReference type="SUPFAM" id="SSF51161">
    <property type="entry name" value="Trimeric LpxA-like enzymes"/>
    <property type="match status" value="1"/>
</dbReference>
<accession>A0AAW1PGZ8</accession>
<evidence type="ECO:0000313" key="5">
    <source>
        <dbReference type="EMBL" id="KAK9808097.1"/>
    </source>
</evidence>